<evidence type="ECO:0000259" key="8">
    <source>
        <dbReference type="Pfam" id="PF00892"/>
    </source>
</evidence>
<name>U5EET8_NOCAS</name>
<evidence type="ECO:0000256" key="4">
    <source>
        <dbReference type="ARBA" id="ARBA00022989"/>
    </source>
</evidence>
<evidence type="ECO:0000256" key="1">
    <source>
        <dbReference type="ARBA" id="ARBA00004141"/>
    </source>
</evidence>
<reference evidence="9 10" key="1">
    <citation type="journal article" date="2014" name="BMC Genomics">
        <title>Genome based analysis of type-I polyketide synthase and nonribosomal peptide synthetase gene clusters in seven strains of five representative Nocardia species.</title>
        <authorList>
            <person name="Komaki H."/>
            <person name="Ichikawa N."/>
            <person name="Hosoyama A."/>
            <person name="Takahashi-Nakaguchi A."/>
            <person name="Matsuzawa T."/>
            <person name="Suzuki K."/>
            <person name="Fujita N."/>
            <person name="Gonoi T."/>
        </authorList>
    </citation>
    <scope>NUCLEOTIDE SEQUENCE [LARGE SCALE GENOMIC DNA]</scope>
    <source>
        <strain evidence="9 10">NBRC 15531</strain>
    </source>
</reference>
<feature type="region of interest" description="Disordered" evidence="6">
    <location>
        <begin position="314"/>
        <end position="346"/>
    </location>
</feature>
<feature type="domain" description="EamA" evidence="8">
    <location>
        <begin position="150"/>
        <end position="284"/>
    </location>
</feature>
<keyword evidence="3 7" id="KW-0812">Transmembrane</keyword>
<feature type="transmembrane region" description="Helical" evidence="7">
    <location>
        <begin position="71"/>
        <end position="91"/>
    </location>
</feature>
<gene>
    <name evidence="9" type="ORF">NCAST_25_03390</name>
</gene>
<comment type="caution">
    <text evidence="9">The sequence shown here is derived from an EMBL/GenBank/DDBJ whole genome shotgun (WGS) entry which is preliminary data.</text>
</comment>
<keyword evidence="5 7" id="KW-0472">Membrane</keyword>
<organism evidence="9 10">
    <name type="scientific">Nocardia asteroides NBRC 15531</name>
    <dbReference type="NCBI Taxonomy" id="1110697"/>
    <lineage>
        <taxon>Bacteria</taxon>
        <taxon>Bacillati</taxon>
        <taxon>Actinomycetota</taxon>
        <taxon>Actinomycetes</taxon>
        <taxon>Mycobacteriales</taxon>
        <taxon>Nocardiaceae</taxon>
        <taxon>Nocardia</taxon>
    </lineage>
</organism>
<feature type="domain" description="EamA" evidence="8">
    <location>
        <begin position="16"/>
        <end position="140"/>
    </location>
</feature>
<proteinExistence type="inferred from homology"/>
<comment type="similarity">
    <text evidence="2">Belongs to the EamA transporter family.</text>
</comment>
<dbReference type="OrthoDB" id="5430053at2"/>
<evidence type="ECO:0000256" key="5">
    <source>
        <dbReference type="ARBA" id="ARBA00023136"/>
    </source>
</evidence>
<feature type="transmembrane region" description="Helical" evidence="7">
    <location>
        <begin position="214"/>
        <end position="232"/>
    </location>
</feature>
<comment type="subcellular location">
    <subcellularLocation>
        <location evidence="1">Membrane</location>
        <topology evidence="1">Multi-pass membrane protein</topology>
    </subcellularLocation>
</comment>
<dbReference type="InterPro" id="IPR050638">
    <property type="entry name" value="AA-Vitamin_Transporters"/>
</dbReference>
<dbReference type="RefSeq" id="WP_022566537.1">
    <property type="nucleotide sequence ID" value="NZ_BAFO02000025.1"/>
</dbReference>
<feature type="transmembrane region" description="Helical" evidence="7">
    <location>
        <begin position="244"/>
        <end position="263"/>
    </location>
</feature>
<dbReference type="eggNOG" id="COG0697">
    <property type="taxonomic scope" value="Bacteria"/>
</dbReference>
<protein>
    <recommendedName>
        <fullName evidence="8">EamA domain-containing protein</fullName>
    </recommendedName>
</protein>
<dbReference type="Pfam" id="PF00892">
    <property type="entry name" value="EamA"/>
    <property type="match status" value="2"/>
</dbReference>
<dbReference type="STRING" id="1824.SAMN05444423_101195"/>
<feature type="transmembrane region" description="Helical" evidence="7">
    <location>
        <begin position="181"/>
        <end position="202"/>
    </location>
</feature>
<dbReference type="PANTHER" id="PTHR32322">
    <property type="entry name" value="INNER MEMBRANE TRANSPORTER"/>
    <property type="match status" value="1"/>
</dbReference>
<evidence type="ECO:0000256" key="3">
    <source>
        <dbReference type="ARBA" id="ARBA00022692"/>
    </source>
</evidence>
<dbReference type="AlphaFoldDB" id="U5EET8"/>
<accession>U5EET8</accession>
<dbReference type="InterPro" id="IPR037185">
    <property type="entry name" value="EmrE-like"/>
</dbReference>
<evidence type="ECO:0000256" key="6">
    <source>
        <dbReference type="SAM" id="MobiDB-lite"/>
    </source>
</evidence>
<evidence type="ECO:0000256" key="7">
    <source>
        <dbReference type="SAM" id="Phobius"/>
    </source>
</evidence>
<dbReference type="Proteomes" id="UP000017048">
    <property type="component" value="Unassembled WGS sequence"/>
</dbReference>
<keyword evidence="4 7" id="KW-1133">Transmembrane helix</keyword>
<dbReference type="GO" id="GO:0016020">
    <property type="term" value="C:membrane"/>
    <property type="evidence" value="ECO:0007669"/>
    <property type="project" value="UniProtKB-SubCell"/>
</dbReference>
<feature type="transmembrane region" description="Helical" evidence="7">
    <location>
        <begin position="97"/>
        <end position="117"/>
    </location>
</feature>
<feature type="transmembrane region" description="Helical" evidence="7">
    <location>
        <begin position="149"/>
        <end position="169"/>
    </location>
</feature>
<keyword evidence="10" id="KW-1185">Reference proteome</keyword>
<dbReference type="PANTHER" id="PTHR32322:SF2">
    <property type="entry name" value="EAMA DOMAIN-CONTAINING PROTEIN"/>
    <property type="match status" value="1"/>
</dbReference>
<evidence type="ECO:0000313" key="10">
    <source>
        <dbReference type="Proteomes" id="UP000017048"/>
    </source>
</evidence>
<sequence length="346" mass="35336">MTTATRPSGYAGTLALTALTPIVWGSTYAVTTEFLPPDRPLFTALLRALPAGLALLALTRVLPHGAWLGRAAVLGVLNIGAFFPLLFLAAYRLPGGVAGVLGAVAPMFALGFAAVLLSEAPTRRKVLAGVIGVFGVSLVVLRGSAELDLIGVVAGLAGAASMAAGTVLTKKWGRPDGVGPLAMTGWQLTAGGLLILPLALLIEGAPPAMDAQAVGGYLYLGVIGTALAYWLWFRGISRVPATSVAFLGLLSPVSAAVIGWIALNQALTTWQILGLLIALAGTVLGQIPPKEPTATTPDPTPTALTKMAILPAPTRFRNPHPAESASTVEVRAGSSPPGRERPVGST</sequence>
<dbReference type="InterPro" id="IPR000620">
    <property type="entry name" value="EamA_dom"/>
</dbReference>
<dbReference type="SUPFAM" id="SSF103481">
    <property type="entry name" value="Multidrug resistance efflux transporter EmrE"/>
    <property type="match status" value="2"/>
</dbReference>
<feature type="transmembrane region" description="Helical" evidence="7">
    <location>
        <begin position="126"/>
        <end position="143"/>
    </location>
</feature>
<evidence type="ECO:0000256" key="2">
    <source>
        <dbReference type="ARBA" id="ARBA00007362"/>
    </source>
</evidence>
<evidence type="ECO:0000313" key="9">
    <source>
        <dbReference type="EMBL" id="GAD84916.1"/>
    </source>
</evidence>
<dbReference type="EMBL" id="BAFO02000025">
    <property type="protein sequence ID" value="GAD84916.1"/>
    <property type="molecule type" value="Genomic_DNA"/>
</dbReference>